<dbReference type="InterPro" id="IPR001173">
    <property type="entry name" value="Glyco_trans_2-like"/>
</dbReference>
<keyword evidence="1" id="KW-0997">Cell inner membrane</keyword>
<gene>
    <name evidence="3" type="ORF">CW360_01055</name>
</gene>
<dbReference type="Proteomes" id="UP000242861">
    <property type="component" value="Unassembled WGS sequence"/>
</dbReference>
<evidence type="ECO:0000313" key="4">
    <source>
        <dbReference type="Proteomes" id="UP000242861"/>
    </source>
</evidence>
<keyword evidence="1" id="KW-1003">Cell membrane</keyword>
<name>A0A2I0CUJ8_9PSED</name>
<keyword evidence="1" id="KW-0472">Membrane</keyword>
<keyword evidence="3" id="KW-0808">Transferase</keyword>
<evidence type="ECO:0000313" key="3">
    <source>
        <dbReference type="EMBL" id="PKF73080.1"/>
    </source>
</evidence>
<feature type="domain" description="Glycosyltransferase 2-like" evidence="2">
    <location>
        <begin position="962"/>
        <end position="1136"/>
    </location>
</feature>
<protein>
    <submittedName>
        <fullName evidence="3">Glycosyl transferase</fullName>
    </submittedName>
</protein>
<accession>A0A2I0CUJ8</accession>
<dbReference type="InterPro" id="IPR050834">
    <property type="entry name" value="Glycosyltransf_2"/>
</dbReference>
<dbReference type="SUPFAM" id="SSF53756">
    <property type="entry name" value="UDP-Glycosyltransferase/glycogen phosphorylase"/>
    <property type="match status" value="1"/>
</dbReference>
<dbReference type="Gene3D" id="3.90.550.10">
    <property type="entry name" value="Spore Coat Polysaccharide Biosynthesis Protein SpsA, Chain A"/>
    <property type="match status" value="4"/>
</dbReference>
<comment type="caution">
    <text evidence="3">The sequence shown here is derived from an EMBL/GenBank/DDBJ whole genome shotgun (WGS) entry which is preliminary data.</text>
</comment>
<evidence type="ECO:0000256" key="1">
    <source>
        <dbReference type="ARBA" id="ARBA00022519"/>
    </source>
</evidence>
<dbReference type="PANTHER" id="PTHR43685">
    <property type="entry name" value="GLYCOSYLTRANSFERASE"/>
    <property type="match status" value="1"/>
</dbReference>
<dbReference type="Pfam" id="PF00535">
    <property type="entry name" value="Glycos_transf_2"/>
    <property type="match status" value="3"/>
</dbReference>
<dbReference type="SUPFAM" id="SSF53448">
    <property type="entry name" value="Nucleotide-diphospho-sugar transferases"/>
    <property type="match status" value="4"/>
</dbReference>
<dbReference type="PANTHER" id="PTHR43685:SF2">
    <property type="entry name" value="GLYCOSYLTRANSFERASE 2-LIKE DOMAIN-CONTAINING PROTEIN"/>
    <property type="match status" value="1"/>
</dbReference>
<evidence type="ECO:0000259" key="2">
    <source>
        <dbReference type="Pfam" id="PF00535"/>
    </source>
</evidence>
<feature type="domain" description="Glycosyltransferase 2-like" evidence="2">
    <location>
        <begin position="146"/>
        <end position="270"/>
    </location>
</feature>
<proteinExistence type="predicted"/>
<dbReference type="GO" id="GO:0016740">
    <property type="term" value="F:transferase activity"/>
    <property type="evidence" value="ECO:0007669"/>
    <property type="project" value="UniProtKB-KW"/>
</dbReference>
<reference evidence="4" key="1">
    <citation type="submission" date="2017-12" db="EMBL/GenBank/DDBJ databases">
        <authorList>
            <person name="Yu X.-Y."/>
        </authorList>
    </citation>
    <scope>NUCLEOTIDE SEQUENCE [LARGE SCALE GENOMIC DNA]</scope>
    <source>
        <strain evidence="4">ZYSR67-Z</strain>
    </source>
</reference>
<feature type="domain" description="Glycosyltransferase 2-like" evidence="2">
    <location>
        <begin position="438"/>
        <end position="571"/>
    </location>
</feature>
<dbReference type="Gene3D" id="3.40.50.2000">
    <property type="entry name" value="Glycogen Phosphorylase B"/>
    <property type="match status" value="1"/>
</dbReference>
<dbReference type="InterPro" id="IPR029044">
    <property type="entry name" value="Nucleotide-diphossugar_trans"/>
</dbReference>
<organism evidence="3 4">
    <name type="scientific">Pseudomonas fluvialis</name>
    <dbReference type="NCBI Taxonomy" id="1793966"/>
    <lineage>
        <taxon>Bacteria</taxon>
        <taxon>Pseudomonadati</taxon>
        <taxon>Pseudomonadota</taxon>
        <taxon>Gammaproteobacteria</taxon>
        <taxon>Pseudomonadales</taxon>
        <taxon>Pseudomonadaceae</taxon>
        <taxon>Pseudomonas</taxon>
    </lineage>
</organism>
<dbReference type="EMBL" id="PIYS01000002">
    <property type="protein sequence ID" value="PKF73080.1"/>
    <property type="molecule type" value="Genomic_DNA"/>
</dbReference>
<sequence length="1565" mass="176136">MPLEPLVLYGAGNGFLFELAGVDSLDYDGLLLIAYDWHGQPMLRLPPSVRKYLIILQEFQLSMLENPTAFATIFAPQVPSYGDEWIYLDSRVVVDTSCSSPEKWALFPQPKLYDVYHLSADYWLNRVTAAIALDVAKVRDVRPVMSVVIPCYNYGRFIRQCVQSVLDQGLDSLEILVLDNASTDETPQVMAEFAHDSRVRYMRNRSNCGAAYNWEKGRLIAKGKYFVFLSADDYFNEGHLARLLPVLEANPQVAVGYTAITWVDVQGQTLEKPRHPGYYAADYVGGRNEVADLLIYDNYMAPSAVIYRRDIFYKTWRPVQTLGAGDWDMAIQMAEQYPDFAYICTPGVSYRWHGAQHSQRHFYISTAPLADHLTIVEGVFQRNAQHHLKGREREVAAHIARRLGQYPDELESALGDRARALIDRLENQAIEHETPLFSIVLTTYNRPRLLKDALASLAAQTLQDFEVVLVNDHGEPVETLLQSWDFPITYVYLGRNRGLSAARNAGLRLARGRHIAYLDDDDIYLPEHLANLAQGFVEHPQAVLYSAVEYVSEQLEDDRRIELSRSRPFLHDVFDADRLRVQNYIPVNTWAHPRGMLESVGEFDTRLTAFEDWDMLLRLAARYSFVHLPQVTSEVRVRESAGSAEHMLAREQKNFLPLYREIYRRYPASDNDAVCQQRQQLLQRLSSKPATFTLRDWLARRRPTEQQWQLIEKRLANQLSLPVFAILLRDLAGDSEKLARSLASLRDLATQGLLVKVVVLRQEALHEDGVDWLAVEAGDWCASVNRLLGDAAFDWFMLLDAGDELTESGLLLAALELLESPDCRAIYGDEVYRQVDGQLGAALRPDFNLDYLLSFPAGMARHWLFRREVILQAGGLAAAYGDAAEFELILRLITSGGLAGLGHVAEPWLVTDMPVLRNSEAEQQAILEHLRARGYTQAQVVARQPGRYCLRYGHDQQPGVSLLIATGSRLASLQRCVETLMETTGYAHYEILLVETDAAAVEVRQWLQALESLGEARLRVLWAADKQGLAGALNHAAQQALGDYLLLLAAETAVIQADWLDELLNHGQRPEVGVVGGKLLAADGTVRHAGLILGLQGVAGRPFVGESLDAAGYMQRLQVDQNYSAVSRDCLLVRRELYLSVAGMAEDVPECFLDVDLCLRVRQAGYLTVWAAQACLLLERESESLCTPLEQDALYARWLPLLAQDPAYNPNLSLQRAGGFALESNAWSWRPLQSWKPLPVVLAHPADRYGCGHYRVIQPFKALKQAGCIEGLLADGLPSVIELQRYAPDTIILQRQIGDERLDAMRRMQQFSSAFKVYELDDYLPNLPMKSAYRQAMPRDVLKSLRRGLGYVDRLVVSTPALAEALAGLHEDIRVVGNRLPVSWWAEVRPGQRGVSRKPRVGWAGGAGHTGDLEMIADVVRELAGEVEWVFMGMCPDSLRPYVHEFHPGVAIEQYPAALAGLNLDLALAPVEQNLFNDCKSNLRLLEYGACGVPVICSDVRCYREDGLPVMRVKNRFRDWVEAIRMHLADMEATARQGDELRDVVLRDWMLQGDALDAWLKAWRP</sequence>